<gene>
    <name evidence="3" type="ORF">Nepgr_015963</name>
</gene>
<feature type="transmembrane region" description="Helical" evidence="2">
    <location>
        <begin position="50"/>
        <end position="77"/>
    </location>
</feature>
<sequence>MKAMADAAFKVGELLITVTAGIAIVLFLWHNFSKSNATGLSFLLRRFLSLPFICFILNFVVILILLSSNFTSLYNLITSCLINNKMSSSSHQSHKEEVNNWSEISAAAAAAAAEEEEEEDCFSINCSDNQPQETASFDNTELKVESRKVTIARYEMTEEAEELVNETPNDSRQKEEESGEEAAAGDTMEATWNAIMENKRKAAAQQMKSGTWRSESPLTGFEYQRELNTLETFNEARKERRGTRQGR</sequence>
<evidence type="ECO:0000313" key="3">
    <source>
        <dbReference type="EMBL" id="GMH14122.1"/>
    </source>
</evidence>
<feature type="region of interest" description="Disordered" evidence="1">
    <location>
        <begin position="159"/>
        <end position="189"/>
    </location>
</feature>
<reference evidence="3" key="1">
    <citation type="submission" date="2023-05" db="EMBL/GenBank/DDBJ databases">
        <title>Nepenthes gracilis genome sequencing.</title>
        <authorList>
            <person name="Fukushima K."/>
        </authorList>
    </citation>
    <scope>NUCLEOTIDE SEQUENCE</scope>
    <source>
        <strain evidence="3">SING2019-196</strain>
    </source>
</reference>
<evidence type="ECO:0000256" key="2">
    <source>
        <dbReference type="SAM" id="Phobius"/>
    </source>
</evidence>
<protein>
    <submittedName>
        <fullName evidence="3">Uncharacterized protein</fullName>
    </submittedName>
</protein>
<feature type="transmembrane region" description="Helical" evidence="2">
    <location>
        <begin position="12"/>
        <end position="30"/>
    </location>
</feature>
<keyword evidence="4" id="KW-1185">Reference proteome</keyword>
<proteinExistence type="predicted"/>
<dbReference type="EMBL" id="BSYO01000013">
    <property type="protein sequence ID" value="GMH14122.1"/>
    <property type="molecule type" value="Genomic_DNA"/>
</dbReference>
<keyword evidence="2" id="KW-1133">Transmembrane helix</keyword>
<keyword evidence="2" id="KW-0472">Membrane</keyword>
<keyword evidence="2" id="KW-0812">Transmembrane</keyword>
<name>A0AAD3SMZ6_NEPGR</name>
<dbReference type="AlphaFoldDB" id="A0AAD3SMZ6"/>
<evidence type="ECO:0000313" key="4">
    <source>
        <dbReference type="Proteomes" id="UP001279734"/>
    </source>
</evidence>
<comment type="caution">
    <text evidence="3">The sequence shown here is derived from an EMBL/GenBank/DDBJ whole genome shotgun (WGS) entry which is preliminary data.</text>
</comment>
<organism evidence="3 4">
    <name type="scientific">Nepenthes gracilis</name>
    <name type="common">Slender pitcher plant</name>
    <dbReference type="NCBI Taxonomy" id="150966"/>
    <lineage>
        <taxon>Eukaryota</taxon>
        <taxon>Viridiplantae</taxon>
        <taxon>Streptophyta</taxon>
        <taxon>Embryophyta</taxon>
        <taxon>Tracheophyta</taxon>
        <taxon>Spermatophyta</taxon>
        <taxon>Magnoliopsida</taxon>
        <taxon>eudicotyledons</taxon>
        <taxon>Gunneridae</taxon>
        <taxon>Pentapetalae</taxon>
        <taxon>Caryophyllales</taxon>
        <taxon>Nepenthaceae</taxon>
        <taxon>Nepenthes</taxon>
    </lineage>
</organism>
<accession>A0AAD3SMZ6</accession>
<dbReference type="Proteomes" id="UP001279734">
    <property type="component" value="Unassembled WGS sequence"/>
</dbReference>
<evidence type="ECO:0000256" key="1">
    <source>
        <dbReference type="SAM" id="MobiDB-lite"/>
    </source>
</evidence>